<keyword evidence="2" id="KW-1185">Reference proteome</keyword>
<sequence length="77" mass="8598">MPTTGNNEFDLSLLKNISASHRALLPLTTSSMLLARPIKRRPILHTCTSVRQAKHIAKSLTASQGQFTQRKVHHVLQ</sequence>
<name>A0A839UMB0_9GAMM</name>
<reference evidence="1 2" key="1">
    <citation type="submission" date="2020-08" db="EMBL/GenBank/DDBJ databases">
        <title>Genomic Encyclopedia of Type Strains, Phase III (KMG-III): the genomes of soil and plant-associated and newly described type strains.</title>
        <authorList>
            <person name="Whitman W."/>
        </authorList>
    </citation>
    <scope>NUCLEOTIDE SEQUENCE [LARGE SCALE GENOMIC DNA]</scope>
    <source>
        <strain evidence="1 2">CECT 8571</strain>
    </source>
</reference>
<dbReference type="AlphaFoldDB" id="A0A839UMB0"/>
<accession>A0A839UMB0</accession>
<dbReference type="Proteomes" id="UP000559987">
    <property type="component" value="Unassembled WGS sequence"/>
</dbReference>
<proteinExistence type="predicted"/>
<comment type="caution">
    <text evidence="1">The sequence shown here is derived from an EMBL/GenBank/DDBJ whole genome shotgun (WGS) entry which is preliminary data.</text>
</comment>
<dbReference type="EMBL" id="JACHXZ010000001">
    <property type="protein sequence ID" value="MBB3166876.1"/>
    <property type="molecule type" value="Genomic_DNA"/>
</dbReference>
<protein>
    <submittedName>
        <fullName evidence="1">Uncharacterized protein</fullName>
    </submittedName>
</protein>
<evidence type="ECO:0000313" key="2">
    <source>
        <dbReference type="Proteomes" id="UP000559987"/>
    </source>
</evidence>
<gene>
    <name evidence="1" type="ORF">FHS30_000052</name>
</gene>
<organism evidence="1 2">
    <name type="scientific">Simiduia aestuariiviva</name>
    <dbReference type="NCBI Taxonomy" id="1510459"/>
    <lineage>
        <taxon>Bacteria</taxon>
        <taxon>Pseudomonadati</taxon>
        <taxon>Pseudomonadota</taxon>
        <taxon>Gammaproteobacteria</taxon>
        <taxon>Cellvibrionales</taxon>
        <taxon>Cellvibrionaceae</taxon>
        <taxon>Simiduia</taxon>
    </lineage>
</organism>
<evidence type="ECO:0000313" key="1">
    <source>
        <dbReference type="EMBL" id="MBB3166876.1"/>
    </source>
</evidence>